<dbReference type="AlphaFoldDB" id="A0A2P5YIB3"/>
<gene>
    <name evidence="2" type="ORF">GOBAR_AA05249</name>
</gene>
<dbReference type="Proteomes" id="UP000239757">
    <property type="component" value="Unassembled WGS sequence"/>
</dbReference>
<proteinExistence type="predicted"/>
<evidence type="ECO:0000256" key="1">
    <source>
        <dbReference type="SAM" id="MobiDB-lite"/>
    </source>
</evidence>
<organism evidence="2 3">
    <name type="scientific">Gossypium barbadense</name>
    <name type="common">Sea Island cotton</name>
    <name type="synonym">Hibiscus barbadensis</name>
    <dbReference type="NCBI Taxonomy" id="3634"/>
    <lineage>
        <taxon>Eukaryota</taxon>
        <taxon>Viridiplantae</taxon>
        <taxon>Streptophyta</taxon>
        <taxon>Embryophyta</taxon>
        <taxon>Tracheophyta</taxon>
        <taxon>Spermatophyta</taxon>
        <taxon>Magnoliopsida</taxon>
        <taxon>eudicotyledons</taxon>
        <taxon>Gunneridae</taxon>
        <taxon>Pentapetalae</taxon>
        <taxon>rosids</taxon>
        <taxon>malvids</taxon>
        <taxon>Malvales</taxon>
        <taxon>Malvaceae</taxon>
        <taxon>Malvoideae</taxon>
        <taxon>Gossypium</taxon>
    </lineage>
</organism>
<feature type="compositionally biased region" description="Basic and acidic residues" evidence="1">
    <location>
        <begin position="173"/>
        <end position="189"/>
    </location>
</feature>
<sequence>MTLQKVSFKDVHEPCSGNDRGHVHEGQRLRIEELDEWRAHKLRTHDKPKLCQNKPDTSPNQLKVGNKDATDPHIVTTTSNVEIPLTVLSIFPFNMGVPKAVANKGRDTTMLYFIAFAIRHQTEWHRKGMSLEGITTMLHMRMIERRRGTDPPQYHLTHAIDKEDLEDIPDDVPPQHEEPPTTPPRERPIHATASLAHLSN</sequence>
<dbReference type="EMBL" id="KZ663174">
    <property type="protein sequence ID" value="PPS15326.1"/>
    <property type="molecule type" value="Genomic_DNA"/>
</dbReference>
<protein>
    <submittedName>
        <fullName evidence="2">Uncharacterized protein</fullName>
    </submittedName>
</protein>
<feature type="compositionally biased region" description="Basic and acidic residues" evidence="1">
    <location>
        <begin position="7"/>
        <end position="26"/>
    </location>
</feature>
<evidence type="ECO:0000313" key="2">
    <source>
        <dbReference type="EMBL" id="PPS15326.1"/>
    </source>
</evidence>
<name>A0A2P5YIB3_GOSBA</name>
<dbReference type="OrthoDB" id="914256at2759"/>
<feature type="compositionally biased region" description="Polar residues" evidence="1">
    <location>
        <begin position="54"/>
        <end position="63"/>
    </location>
</feature>
<feature type="region of interest" description="Disordered" evidence="1">
    <location>
        <begin position="162"/>
        <end position="200"/>
    </location>
</feature>
<accession>A0A2P5YIB3</accession>
<reference evidence="2 3" key="1">
    <citation type="submission" date="2015-01" db="EMBL/GenBank/DDBJ databases">
        <title>Genome of allotetraploid Gossypium barbadense reveals genomic plasticity and fiber elongation in cotton evolution.</title>
        <authorList>
            <person name="Chen X."/>
            <person name="Liu X."/>
            <person name="Zhao B."/>
            <person name="Zheng H."/>
            <person name="Hu Y."/>
            <person name="Lu G."/>
            <person name="Yang C."/>
            <person name="Chen J."/>
            <person name="Shan C."/>
            <person name="Zhang L."/>
            <person name="Zhou Y."/>
            <person name="Wang L."/>
            <person name="Guo W."/>
            <person name="Bai Y."/>
            <person name="Ruan J."/>
            <person name="Shangguan X."/>
            <person name="Mao Y."/>
            <person name="Jiang J."/>
            <person name="Zhu Y."/>
            <person name="Lei J."/>
            <person name="Kang H."/>
            <person name="Chen S."/>
            <person name="He X."/>
            <person name="Wang R."/>
            <person name="Wang Y."/>
            <person name="Chen J."/>
            <person name="Wang L."/>
            <person name="Yu S."/>
            <person name="Wang B."/>
            <person name="Wei J."/>
            <person name="Song S."/>
            <person name="Lu X."/>
            <person name="Gao Z."/>
            <person name="Gu W."/>
            <person name="Deng X."/>
            <person name="Ma D."/>
            <person name="Wang S."/>
            <person name="Liang W."/>
            <person name="Fang L."/>
            <person name="Cai C."/>
            <person name="Zhu X."/>
            <person name="Zhou B."/>
            <person name="Zhang Y."/>
            <person name="Chen Z."/>
            <person name="Xu S."/>
            <person name="Zhu R."/>
            <person name="Wang S."/>
            <person name="Zhang T."/>
            <person name="Zhao G."/>
        </authorList>
    </citation>
    <scope>NUCLEOTIDE SEQUENCE [LARGE SCALE GENOMIC DNA]</scope>
    <source>
        <strain evidence="3">cv. Xinhai21</strain>
        <tissue evidence="2">Leaf</tissue>
    </source>
</reference>
<feature type="region of interest" description="Disordered" evidence="1">
    <location>
        <begin position="1"/>
        <end position="26"/>
    </location>
</feature>
<evidence type="ECO:0000313" key="3">
    <source>
        <dbReference type="Proteomes" id="UP000239757"/>
    </source>
</evidence>
<feature type="region of interest" description="Disordered" evidence="1">
    <location>
        <begin position="45"/>
        <end position="71"/>
    </location>
</feature>